<reference evidence="4 5" key="1">
    <citation type="journal article" date="2023" name="Front. Microbiol.">
        <title>Ralstonia chuxiongensis sp. nov., Ralstonia mojiangensis sp. nov., and Ralstonia soli sp. nov., isolated from tobacco fields, are three novel species in the family Burkholderiaceae.</title>
        <authorList>
            <person name="Lu C.H."/>
            <person name="Zhang Y.Y."/>
            <person name="Jiang N."/>
            <person name="Chen W."/>
            <person name="Shao X."/>
            <person name="Zhao Z.M."/>
            <person name="Lu W.L."/>
            <person name="Hu X."/>
            <person name="Xi Y.X."/>
            <person name="Zou S.Y."/>
            <person name="Wei Q.J."/>
            <person name="Lin Z.L."/>
            <person name="Gong L."/>
            <person name="Gai X.T."/>
            <person name="Zhang L.Q."/>
            <person name="Li J.Y."/>
            <person name="Jin Y."/>
            <person name="Xia Z.Y."/>
        </authorList>
    </citation>
    <scope>NUCLEOTIDE SEQUENCE [LARGE SCALE GENOMIC DNA]</scope>
    <source>
        <strain evidence="4 5">22TCJT01-1</strain>
    </source>
</reference>
<proteinExistence type="predicted"/>
<feature type="chain" id="PRO_5047332985" evidence="2">
    <location>
        <begin position="28"/>
        <end position="161"/>
    </location>
</feature>
<feature type="region of interest" description="Disordered" evidence="1">
    <location>
        <begin position="58"/>
        <end position="95"/>
    </location>
</feature>
<keyword evidence="2" id="KW-0732">Signal</keyword>
<evidence type="ECO:0000256" key="1">
    <source>
        <dbReference type="SAM" id="MobiDB-lite"/>
    </source>
</evidence>
<protein>
    <submittedName>
        <fullName evidence="4">DUF4124 domain-containing protein</fullName>
    </submittedName>
</protein>
<feature type="signal peptide" evidence="2">
    <location>
        <begin position="1"/>
        <end position="27"/>
    </location>
</feature>
<feature type="domain" description="DUF4124" evidence="3">
    <location>
        <begin position="16"/>
        <end position="71"/>
    </location>
</feature>
<dbReference type="InterPro" id="IPR025392">
    <property type="entry name" value="DUF4124"/>
</dbReference>
<evidence type="ECO:0000259" key="3">
    <source>
        <dbReference type="Pfam" id="PF13511"/>
    </source>
</evidence>
<gene>
    <name evidence="4" type="ORF">N5J06_09200</name>
</gene>
<comment type="caution">
    <text evidence="4">The sequence shown here is derived from an EMBL/GenBank/DDBJ whole genome shotgun (WGS) entry which is preliminary data.</text>
</comment>
<dbReference type="RefSeq" id="WP_260780581.1">
    <property type="nucleotide sequence ID" value="NZ_JAOCQI010000001.1"/>
</dbReference>
<evidence type="ECO:0000313" key="4">
    <source>
        <dbReference type="EMBL" id="MCT7311119.1"/>
    </source>
</evidence>
<dbReference type="EMBL" id="JAOCQI010000001">
    <property type="protein sequence ID" value="MCT7311119.1"/>
    <property type="molecule type" value="Genomic_DNA"/>
</dbReference>
<evidence type="ECO:0000313" key="5">
    <source>
        <dbReference type="Proteomes" id="UP001164420"/>
    </source>
</evidence>
<dbReference type="Pfam" id="PF13511">
    <property type="entry name" value="DUF4124"/>
    <property type="match status" value="1"/>
</dbReference>
<sequence>MRTHFTRSWCLPSALALALLGASAAQAQVSKWVDEKGAVHYGDVVPDKYRTNAKAMTLRNDAPSPAEQREAQLRLQQATESQRVKRSASAPAAPAVIDAAVPPTETDGLSCAEQWKVYRQAQECFGPYKNANGSVKVEALAQCPLVKEPTNCTARNAEARR</sequence>
<accession>A0ABT2L7P5</accession>
<keyword evidence="5" id="KW-1185">Reference proteome</keyword>
<name>A0ABT2L7P5_9RALS</name>
<dbReference type="Proteomes" id="UP001164420">
    <property type="component" value="Unassembled WGS sequence"/>
</dbReference>
<organism evidence="4 5">
    <name type="scientific">Ralstonia mojiangensis</name>
    <dbReference type="NCBI Taxonomy" id="2953895"/>
    <lineage>
        <taxon>Bacteria</taxon>
        <taxon>Pseudomonadati</taxon>
        <taxon>Pseudomonadota</taxon>
        <taxon>Betaproteobacteria</taxon>
        <taxon>Burkholderiales</taxon>
        <taxon>Burkholderiaceae</taxon>
        <taxon>Ralstonia</taxon>
    </lineage>
</organism>
<evidence type="ECO:0000256" key="2">
    <source>
        <dbReference type="SAM" id="SignalP"/>
    </source>
</evidence>